<dbReference type="RefSeq" id="WP_073006945.1">
    <property type="nucleotide sequence ID" value="NZ_FQZO01000003.1"/>
</dbReference>
<dbReference type="PANTHER" id="PTHR42756">
    <property type="entry name" value="TRANSCRIPTIONAL REGULATOR, MARR"/>
    <property type="match status" value="1"/>
</dbReference>
<dbReference type="STRING" id="1121298.SAMN05444401_2486"/>
<evidence type="ECO:0000256" key="1">
    <source>
        <dbReference type="ARBA" id="ARBA00023015"/>
    </source>
</evidence>
<dbReference type="PANTHER" id="PTHR42756:SF1">
    <property type="entry name" value="TRANSCRIPTIONAL REPRESSOR OF EMRAB OPERON"/>
    <property type="match status" value="1"/>
</dbReference>
<dbReference type="SUPFAM" id="SSF46785">
    <property type="entry name" value="Winged helix' DNA-binding domain"/>
    <property type="match status" value="1"/>
</dbReference>
<dbReference type="GO" id="GO:0003677">
    <property type="term" value="F:DNA binding"/>
    <property type="evidence" value="ECO:0007669"/>
    <property type="project" value="UniProtKB-KW"/>
</dbReference>
<protein>
    <submittedName>
        <fullName evidence="5">DNA-binding transcriptional regulator, MarR family</fullName>
    </submittedName>
</protein>
<dbReference type="InterPro" id="IPR036388">
    <property type="entry name" value="WH-like_DNA-bd_sf"/>
</dbReference>
<sequence length="146" mass="17048">METNLNKLSDDLYNLLLLLHKKVINPDETMKNLSMPSSHFKVIFYLKKKGTSSVSDICNSLTISRPNMTPIIDKLISDGMVHRYNDTKDRRIVRVELTNKAHEFVREQEDRMKRILSNKISTLNPNDLESLKYNVEEIINILMKIE</sequence>
<evidence type="ECO:0000256" key="2">
    <source>
        <dbReference type="ARBA" id="ARBA00023125"/>
    </source>
</evidence>
<dbReference type="Proteomes" id="UP000184080">
    <property type="component" value="Unassembled WGS sequence"/>
</dbReference>
<feature type="domain" description="HTH marR-type" evidence="4">
    <location>
        <begin position="9"/>
        <end position="146"/>
    </location>
</feature>
<dbReference type="AlphaFoldDB" id="A0A1M6HDP8"/>
<accession>A0A1M6HDP8</accession>
<dbReference type="InterPro" id="IPR000835">
    <property type="entry name" value="HTH_MarR-typ"/>
</dbReference>
<dbReference type="EMBL" id="FQZO01000003">
    <property type="protein sequence ID" value="SHJ20378.1"/>
    <property type="molecule type" value="Genomic_DNA"/>
</dbReference>
<dbReference type="Pfam" id="PF01047">
    <property type="entry name" value="MarR"/>
    <property type="match status" value="1"/>
</dbReference>
<dbReference type="PROSITE" id="PS50995">
    <property type="entry name" value="HTH_MARR_2"/>
    <property type="match status" value="1"/>
</dbReference>
<evidence type="ECO:0000256" key="3">
    <source>
        <dbReference type="ARBA" id="ARBA00023163"/>
    </source>
</evidence>
<dbReference type="PRINTS" id="PR00598">
    <property type="entry name" value="HTHMARR"/>
</dbReference>
<gene>
    <name evidence="5" type="ORF">SAMN05444401_2486</name>
</gene>
<dbReference type="Gene3D" id="1.10.10.10">
    <property type="entry name" value="Winged helix-like DNA-binding domain superfamily/Winged helix DNA-binding domain"/>
    <property type="match status" value="1"/>
</dbReference>
<dbReference type="GO" id="GO:0003700">
    <property type="term" value="F:DNA-binding transcription factor activity"/>
    <property type="evidence" value="ECO:0007669"/>
    <property type="project" value="InterPro"/>
</dbReference>
<evidence type="ECO:0000259" key="4">
    <source>
        <dbReference type="PROSITE" id="PS50995"/>
    </source>
</evidence>
<keyword evidence="1" id="KW-0805">Transcription regulation</keyword>
<name>A0A1M6HDP8_9CLOT</name>
<reference evidence="5 6" key="1">
    <citation type="submission" date="2016-11" db="EMBL/GenBank/DDBJ databases">
        <authorList>
            <person name="Jaros S."/>
            <person name="Januszkiewicz K."/>
            <person name="Wedrychowicz H."/>
        </authorList>
    </citation>
    <scope>NUCLEOTIDE SEQUENCE [LARGE SCALE GENOMIC DNA]</scope>
    <source>
        <strain evidence="5 6">DSM 21864</strain>
    </source>
</reference>
<keyword evidence="3" id="KW-0804">Transcription</keyword>
<evidence type="ECO:0000313" key="6">
    <source>
        <dbReference type="Proteomes" id="UP000184080"/>
    </source>
</evidence>
<keyword evidence="2 5" id="KW-0238">DNA-binding</keyword>
<proteinExistence type="predicted"/>
<keyword evidence="6" id="KW-1185">Reference proteome</keyword>
<evidence type="ECO:0000313" key="5">
    <source>
        <dbReference type="EMBL" id="SHJ20378.1"/>
    </source>
</evidence>
<dbReference type="SMART" id="SM00347">
    <property type="entry name" value="HTH_MARR"/>
    <property type="match status" value="1"/>
</dbReference>
<dbReference type="InterPro" id="IPR036390">
    <property type="entry name" value="WH_DNA-bd_sf"/>
</dbReference>
<organism evidence="5 6">
    <name type="scientific">Clostridium amylolyticum</name>
    <dbReference type="NCBI Taxonomy" id="1121298"/>
    <lineage>
        <taxon>Bacteria</taxon>
        <taxon>Bacillati</taxon>
        <taxon>Bacillota</taxon>
        <taxon>Clostridia</taxon>
        <taxon>Eubacteriales</taxon>
        <taxon>Clostridiaceae</taxon>
        <taxon>Clostridium</taxon>
    </lineage>
</organism>